<feature type="transmembrane region" description="Helical" evidence="1">
    <location>
        <begin position="12"/>
        <end position="32"/>
    </location>
</feature>
<accession>A0ABY2P4X1</accession>
<keyword evidence="1" id="KW-0812">Transmembrane</keyword>
<feature type="non-terminal residue" evidence="2">
    <location>
        <position position="1"/>
    </location>
</feature>
<comment type="caution">
    <text evidence="2">The sequence shown here is derived from an EMBL/GenBank/DDBJ whole genome shotgun (WGS) entry which is preliminary data.</text>
</comment>
<name>A0ABY2P4X1_9ACTN</name>
<keyword evidence="3" id="KW-1185">Reference proteome</keyword>
<sequence length="37" mass="4252">GVFTLLYSVPLWLGLTHQIVAFFLLTAMTYTLHRLSK</sequence>
<evidence type="ECO:0000313" key="3">
    <source>
        <dbReference type="Proteomes" id="UP000306274"/>
    </source>
</evidence>
<organism evidence="2 3">
    <name type="scientific">Streptomyces rhizosphaericola</name>
    <dbReference type="NCBI Taxonomy" id="2564098"/>
    <lineage>
        <taxon>Bacteria</taxon>
        <taxon>Bacillati</taxon>
        <taxon>Actinomycetota</taxon>
        <taxon>Actinomycetes</taxon>
        <taxon>Kitasatosporales</taxon>
        <taxon>Streptomycetaceae</taxon>
        <taxon>Streptomyces</taxon>
    </lineage>
</organism>
<evidence type="ECO:0000313" key="2">
    <source>
        <dbReference type="EMBL" id="TGY90956.1"/>
    </source>
</evidence>
<keyword evidence="1" id="KW-0472">Membrane</keyword>
<dbReference type="Proteomes" id="UP000306274">
    <property type="component" value="Unassembled WGS sequence"/>
</dbReference>
<dbReference type="EMBL" id="SRZK01000806">
    <property type="protein sequence ID" value="TGY90956.1"/>
    <property type="molecule type" value="Genomic_DNA"/>
</dbReference>
<proteinExistence type="predicted"/>
<keyword evidence="1" id="KW-1133">Transmembrane helix</keyword>
<reference evidence="2 3" key="1">
    <citation type="submission" date="2019-04" db="EMBL/GenBank/DDBJ databases">
        <title>Streptomyces rhizosphaericola sp. nov., an actinobacterium isolated from the wheat rhizosphere.</title>
        <authorList>
            <person name="Vargas Hoyos H.A."/>
            <person name="Santos S.N."/>
            <person name="Genuario D.B."/>
            <person name="Melo I.S."/>
            <person name="Da Silva L.J."/>
            <person name="Da Silva F.S.P."/>
            <person name="Zucchi T.D."/>
        </authorList>
    </citation>
    <scope>NUCLEOTIDE SEQUENCE [LARGE SCALE GENOMIC DNA]</scope>
    <source>
        <strain evidence="2 3">1AS2c</strain>
    </source>
</reference>
<evidence type="ECO:0000256" key="1">
    <source>
        <dbReference type="SAM" id="Phobius"/>
    </source>
</evidence>
<gene>
    <name evidence="2" type="ORF">E5Z02_33630</name>
</gene>
<protein>
    <submittedName>
        <fullName evidence="2">Heme A synthase</fullName>
    </submittedName>
</protein>